<organism evidence="2 3">
    <name type="scientific">Pseudovibrio ascidiaceicola</name>
    <dbReference type="NCBI Taxonomy" id="285279"/>
    <lineage>
        <taxon>Bacteria</taxon>
        <taxon>Pseudomonadati</taxon>
        <taxon>Pseudomonadota</taxon>
        <taxon>Alphaproteobacteria</taxon>
        <taxon>Hyphomicrobiales</taxon>
        <taxon>Stappiaceae</taxon>
        <taxon>Pseudovibrio</taxon>
    </lineage>
</organism>
<feature type="coiled-coil region" evidence="1">
    <location>
        <begin position="111"/>
        <end position="138"/>
    </location>
</feature>
<evidence type="ECO:0008006" key="4">
    <source>
        <dbReference type="Google" id="ProtNLM"/>
    </source>
</evidence>
<protein>
    <recommendedName>
        <fullName evidence="4">Chromosome partition protein Smc</fullName>
    </recommendedName>
</protein>
<dbReference type="EMBL" id="FOSK01000018">
    <property type="protein sequence ID" value="SFL15489.1"/>
    <property type="molecule type" value="Genomic_DNA"/>
</dbReference>
<evidence type="ECO:0000313" key="3">
    <source>
        <dbReference type="Proteomes" id="UP000199598"/>
    </source>
</evidence>
<comment type="caution">
    <text evidence="2">The sequence shown here is derived from an EMBL/GenBank/DDBJ whole genome shotgun (WGS) entry which is preliminary data.</text>
</comment>
<keyword evidence="3" id="KW-1185">Reference proteome</keyword>
<proteinExistence type="predicted"/>
<gene>
    <name evidence="2" type="ORF">SAMN04488518_11872</name>
</gene>
<reference evidence="2 3" key="1">
    <citation type="submission" date="2016-10" db="EMBL/GenBank/DDBJ databases">
        <authorList>
            <person name="Varghese N."/>
            <person name="Submissions S."/>
        </authorList>
    </citation>
    <scope>NUCLEOTIDE SEQUENCE [LARGE SCALE GENOMIC DNA]</scope>
    <source>
        <strain evidence="2 3">DSM 16392</strain>
    </source>
</reference>
<evidence type="ECO:0000256" key="1">
    <source>
        <dbReference type="SAM" id="Coils"/>
    </source>
</evidence>
<sequence length="331" mass="35397">MTAVTPIGSSSVSNAIDNSAQIVRPAANKSVESIPSASQLLSVGVSAAFGLQPPPDSGNLEVLVGQVVARFEEIQTSLKEQNLIGQSEKVRSARSELLQALALQEDIAADIEALDLQQQEQEGQLSDLQTSLASKQDELANLPATVPSDPDDPDSELVQDPKEVARLNGEIAQINTSIGEVETALADTVQQLDVKLEDLSESDAVQSLLRTALEEMAGAPKAGVMDEHGQSTLESALTDAASRLNGTKPEFDERHTIIEELREEVRVFAEDRVKDEKALMTLLEAEFALRLVGYVSSSISKSLSVAEQSVNGQDTSDTTGRLQLLLDNGRV</sequence>
<dbReference type="Proteomes" id="UP000199598">
    <property type="component" value="Unassembled WGS sequence"/>
</dbReference>
<evidence type="ECO:0000313" key="2">
    <source>
        <dbReference type="EMBL" id="SFL15489.1"/>
    </source>
</evidence>
<keyword evidence="1" id="KW-0175">Coiled coil</keyword>
<name>A0A1I4FD93_9HYPH</name>
<accession>A0A1I4FD93</accession>
<dbReference type="RefSeq" id="WP_093523798.1">
    <property type="nucleotide sequence ID" value="NZ_FOSK01000018.1"/>
</dbReference>